<evidence type="ECO:0000313" key="1">
    <source>
        <dbReference type="EMBL" id="SFP62301.1"/>
    </source>
</evidence>
<dbReference type="OrthoDB" id="711722at2"/>
<protein>
    <recommendedName>
        <fullName evidence="3">ASCH domain-containing protein</fullName>
    </recommendedName>
</protein>
<dbReference type="RefSeq" id="WP_092015740.1">
    <property type="nucleotide sequence ID" value="NZ_FOXH01000004.1"/>
</dbReference>
<dbReference type="EMBL" id="FOXH01000004">
    <property type="protein sequence ID" value="SFP62301.1"/>
    <property type="molecule type" value="Genomic_DNA"/>
</dbReference>
<sequence length="110" mass="13110">MDNKPEKISFSKNWNHKLDCEYFTTFRLYNPDKYYEGRAVEIHENGVLKKAAIIQSVRVLYLSQVNNWMTAIDAGCNVEYFEKVIKTMYKNKVSDFTTQKFHFLLLRTLQ</sequence>
<accession>A0A1I5RVP2</accession>
<dbReference type="Proteomes" id="UP000199306">
    <property type="component" value="Unassembled WGS sequence"/>
</dbReference>
<dbReference type="STRING" id="1079859.SAMN04515674_104258"/>
<name>A0A1I5RVP2_9BACT</name>
<keyword evidence="2" id="KW-1185">Reference proteome</keyword>
<organism evidence="1 2">
    <name type="scientific">Pseudarcicella hirudinis</name>
    <dbReference type="NCBI Taxonomy" id="1079859"/>
    <lineage>
        <taxon>Bacteria</taxon>
        <taxon>Pseudomonadati</taxon>
        <taxon>Bacteroidota</taxon>
        <taxon>Cytophagia</taxon>
        <taxon>Cytophagales</taxon>
        <taxon>Flectobacillaceae</taxon>
        <taxon>Pseudarcicella</taxon>
    </lineage>
</organism>
<proteinExistence type="predicted"/>
<evidence type="ECO:0008006" key="3">
    <source>
        <dbReference type="Google" id="ProtNLM"/>
    </source>
</evidence>
<gene>
    <name evidence="1" type="ORF">SAMN04515674_104258</name>
</gene>
<reference evidence="1 2" key="1">
    <citation type="submission" date="2016-10" db="EMBL/GenBank/DDBJ databases">
        <authorList>
            <person name="de Groot N.N."/>
        </authorList>
    </citation>
    <scope>NUCLEOTIDE SEQUENCE [LARGE SCALE GENOMIC DNA]</scope>
    <source>
        <strain evidence="2">E92,LMG 26720,CCM 7988</strain>
    </source>
</reference>
<dbReference type="AlphaFoldDB" id="A0A1I5RVP2"/>
<evidence type="ECO:0000313" key="2">
    <source>
        <dbReference type="Proteomes" id="UP000199306"/>
    </source>
</evidence>